<name>A0A0R2BKP8_9LACO</name>
<reference evidence="1 2" key="1">
    <citation type="journal article" date="2015" name="Genome Announc.">
        <title>Expanding the biotechnology potential of lactobacilli through comparative genomics of 213 strains and associated genera.</title>
        <authorList>
            <person name="Sun Z."/>
            <person name="Harris H.M."/>
            <person name="McCann A."/>
            <person name="Guo C."/>
            <person name="Argimon S."/>
            <person name="Zhang W."/>
            <person name="Yang X."/>
            <person name="Jeffery I.B."/>
            <person name="Cooney J.C."/>
            <person name="Kagawa T.F."/>
            <person name="Liu W."/>
            <person name="Song Y."/>
            <person name="Salvetti E."/>
            <person name="Wrobel A."/>
            <person name="Rasinkangas P."/>
            <person name="Parkhill J."/>
            <person name="Rea M.C."/>
            <person name="O'Sullivan O."/>
            <person name="Ritari J."/>
            <person name="Douillard F.P."/>
            <person name="Paul Ross R."/>
            <person name="Yang R."/>
            <person name="Briner A.E."/>
            <person name="Felis G.E."/>
            <person name="de Vos W.M."/>
            <person name="Barrangou R."/>
            <person name="Klaenhammer T.R."/>
            <person name="Caufield P.W."/>
            <person name="Cui Y."/>
            <person name="Zhang H."/>
            <person name="O'Toole P.W."/>
        </authorList>
    </citation>
    <scope>NUCLEOTIDE SEQUENCE [LARGE SCALE GENOMIC DNA]</scope>
    <source>
        <strain evidence="1 2">DSM 20335</strain>
    </source>
</reference>
<dbReference type="AlphaFoldDB" id="A0A0R2BKP8"/>
<dbReference type="OrthoDB" id="2678696at2"/>
<sequence>MDEQTVITALRHHDEKALGQLIEHYGDFIQQVVLHNLPTSYERGFLHDIENRCYYQVIMTCCIDNPKLSRNIANFLNQSM</sequence>
<dbReference type="Proteomes" id="UP000051813">
    <property type="component" value="Unassembled WGS sequence"/>
</dbReference>
<accession>A0A0R2BKP8</accession>
<evidence type="ECO:0000313" key="1">
    <source>
        <dbReference type="EMBL" id="KRM79911.1"/>
    </source>
</evidence>
<keyword evidence="2" id="KW-1185">Reference proteome</keyword>
<dbReference type="RefSeq" id="WP_057753895.1">
    <property type="nucleotide sequence ID" value="NZ_AYYK01000001.1"/>
</dbReference>
<proteinExistence type="predicted"/>
<organism evidence="1 2">
    <name type="scientific">Lapidilactobacillus dextrinicus DSM 20335</name>
    <dbReference type="NCBI Taxonomy" id="1423738"/>
    <lineage>
        <taxon>Bacteria</taxon>
        <taxon>Bacillati</taxon>
        <taxon>Bacillota</taxon>
        <taxon>Bacilli</taxon>
        <taxon>Lactobacillales</taxon>
        <taxon>Lactobacillaceae</taxon>
        <taxon>Lapidilactobacillus</taxon>
    </lineage>
</organism>
<evidence type="ECO:0000313" key="2">
    <source>
        <dbReference type="Proteomes" id="UP000051813"/>
    </source>
</evidence>
<dbReference type="EMBL" id="AYYK01000001">
    <property type="protein sequence ID" value="KRM79911.1"/>
    <property type="molecule type" value="Genomic_DNA"/>
</dbReference>
<comment type="caution">
    <text evidence="1">The sequence shown here is derived from an EMBL/GenBank/DDBJ whole genome shotgun (WGS) entry which is preliminary data.</text>
</comment>
<dbReference type="PATRIC" id="fig|1423738.3.peg.619"/>
<gene>
    <name evidence="1" type="ORF">FC84_GL000610</name>
</gene>
<protein>
    <submittedName>
        <fullName evidence="1">Uncharacterized protein</fullName>
    </submittedName>
</protein>